<comment type="similarity">
    <text evidence="1">Belongs to the inositol monophosphatase superfamily.</text>
</comment>
<dbReference type="Proteomes" id="UP001325140">
    <property type="component" value="Chromosome"/>
</dbReference>
<dbReference type="PROSITE" id="PS00629">
    <property type="entry name" value="IMP_1"/>
    <property type="match status" value="1"/>
</dbReference>
<evidence type="ECO:0000313" key="5">
    <source>
        <dbReference type="EMBL" id="WPX97977.1"/>
    </source>
</evidence>
<keyword evidence="4" id="KW-0460">Magnesium</keyword>
<evidence type="ECO:0000256" key="4">
    <source>
        <dbReference type="ARBA" id="ARBA00022842"/>
    </source>
</evidence>
<accession>A0ABZ0UQ13</accession>
<dbReference type="Pfam" id="PF00459">
    <property type="entry name" value="Inositol_P"/>
    <property type="match status" value="1"/>
</dbReference>
<dbReference type="Gene3D" id="3.40.190.80">
    <property type="match status" value="1"/>
</dbReference>
<dbReference type="PANTHER" id="PTHR20854:SF4">
    <property type="entry name" value="INOSITOL-1-MONOPHOSPHATASE-RELATED"/>
    <property type="match status" value="1"/>
</dbReference>
<reference evidence="5" key="1">
    <citation type="submission" date="2022-10" db="EMBL/GenBank/DDBJ databases">
        <title>Host association and intracellularity evolved multiple times independently in the Rickettsiales.</title>
        <authorList>
            <person name="Castelli M."/>
            <person name="Nardi T."/>
            <person name="Gammuto L."/>
            <person name="Bellinzona G."/>
            <person name="Sabaneyeva E."/>
            <person name="Potekhin A."/>
            <person name="Serra V."/>
            <person name="Petroni G."/>
            <person name="Sassera D."/>
        </authorList>
    </citation>
    <scope>NUCLEOTIDE SEQUENCE [LARGE SCALE GENOMIC DNA]</scope>
    <source>
        <strain evidence="5">US_Bl 11III1</strain>
    </source>
</reference>
<evidence type="ECO:0000313" key="6">
    <source>
        <dbReference type="Proteomes" id="UP001325140"/>
    </source>
</evidence>
<dbReference type="PRINTS" id="PR00377">
    <property type="entry name" value="IMPHPHTASES"/>
</dbReference>
<protein>
    <submittedName>
        <fullName evidence="5">Inositol-1-monophosphatase</fullName>
    </submittedName>
</protein>
<proteinExistence type="inferred from homology"/>
<dbReference type="InterPro" id="IPR020583">
    <property type="entry name" value="Inositol_monoP_metal-BS"/>
</dbReference>
<gene>
    <name evidence="5" type="ORF">Fokcrypt_00504</name>
</gene>
<evidence type="ECO:0000256" key="2">
    <source>
        <dbReference type="ARBA" id="ARBA00022723"/>
    </source>
</evidence>
<keyword evidence="3" id="KW-0378">Hydrolase</keyword>
<dbReference type="RefSeq" id="WP_323721955.1">
    <property type="nucleotide sequence ID" value="NZ_CP110343.1"/>
</dbReference>
<keyword evidence="6" id="KW-1185">Reference proteome</keyword>
<dbReference type="EMBL" id="CP110343">
    <property type="protein sequence ID" value="WPX97977.1"/>
    <property type="molecule type" value="Genomic_DNA"/>
</dbReference>
<evidence type="ECO:0000256" key="3">
    <source>
        <dbReference type="ARBA" id="ARBA00022801"/>
    </source>
</evidence>
<dbReference type="Gene3D" id="3.30.540.10">
    <property type="entry name" value="Fructose-1,6-Bisphosphatase, subunit A, domain 1"/>
    <property type="match status" value="1"/>
</dbReference>
<keyword evidence="2" id="KW-0479">Metal-binding</keyword>
<organism evidence="5 6">
    <name type="scientific">Candidatus Fokinia crypta</name>
    <dbReference type="NCBI Taxonomy" id="1920990"/>
    <lineage>
        <taxon>Bacteria</taxon>
        <taxon>Pseudomonadati</taxon>
        <taxon>Pseudomonadota</taxon>
        <taxon>Alphaproteobacteria</taxon>
        <taxon>Rickettsiales</taxon>
        <taxon>Candidatus Midichloriaceae</taxon>
        <taxon>Candidatus Fokinia</taxon>
    </lineage>
</organism>
<dbReference type="SUPFAM" id="SSF56655">
    <property type="entry name" value="Carbohydrate phosphatase"/>
    <property type="match status" value="1"/>
</dbReference>
<evidence type="ECO:0000256" key="1">
    <source>
        <dbReference type="ARBA" id="ARBA00009759"/>
    </source>
</evidence>
<name>A0ABZ0UQ13_9RICK</name>
<sequence length="296" mass="33384">MLDNTLKTMLVAVRKAGTYISRDFYEGGAKLQLKGVSSFFTKTDLYSENNIIKELFNAGYKYYFLTEENSDLAYTYSMQAQNSNLIWVLDPLDGTANFINNHPLIGISLALAKGKKIEDNKFEIDSIVIGLIYLPIICEAYFSTLEGAFLSDKNGNNIRLHNKIIGKLEKSALAHSMFMFSFPKEDTNCHIDEVRKFDTIIEKIKAFQCCLRISGSIVSDMIYLLTGKAVAIMHYSCKIWDVAAGFGILKQSNYKFISPITGEYLHSPESLCENGFIAGNSSVINLLRRELFERTN</sequence>
<dbReference type="PANTHER" id="PTHR20854">
    <property type="entry name" value="INOSITOL MONOPHOSPHATASE"/>
    <property type="match status" value="1"/>
</dbReference>
<dbReference type="InterPro" id="IPR000760">
    <property type="entry name" value="Inositol_monophosphatase-like"/>
</dbReference>